<feature type="compositionally biased region" description="Basic and acidic residues" evidence="1">
    <location>
        <begin position="1"/>
        <end position="21"/>
    </location>
</feature>
<reference evidence="2" key="1">
    <citation type="submission" date="2020-02" db="EMBL/GenBank/DDBJ databases">
        <authorList>
            <person name="Meier V. D."/>
        </authorList>
    </citation>
    <scope>NUCLEOTIDE SEQUENCE</scope>
    <source>
        <strain evidence="2">AVDCRST_MAG87</strain>
    </source>
</reference>
<dbReference type="AlphaFoldDB" id="A0A6J4V3A3"/>
<feature type="non-terminal residue" evidence="2">
    <location>
        <position position="199"/>
    </location>
</feature>
<feature type="region of interest" description="Disordered" evidence="1">
    <location>
        <begin position="1"/>
        <end position="26"/>
    </location>
</feature>
<gene>
    <name evidence="2" type="ORF">AVDCRST_MAG87-2064</name>
</gene>
<protein>
    <submittedName>
        <fullName evidence="2">Uncharacterized protein</fullName>
    </submittedName>
</protein>
<sequence length="199" mass="21929">DRPSDNHETAHRRHLPTEGRAGRRNRPAVHRAAVALCPVWCASEPRRASGRDGNRRQDHRLRGALSYRYCGLPDRRHAGCRGRLGGICPAETGQPNPRRIGGMVAVGICRGVCDGVGQSARRRTAFGRRRSRDASARTAQHAGHGIHRLVRQRLGRDCPGDLRPPSPGPRILAVQVSPLPQVPRCAGGRCRWRIPGRFV</sequence>
<dbReference type="EMBL" id="CADCWJ010000468">
    <property type="protein sequence ID" value="CAA9567271.1"/>
    <property type="molecule type" value="Genomic_DNA"/>
</dbReference>
<evidence type="ECO:0000313" key="2">
    <source>
        <dbReference type="EMBL" id="CAA9567271.1"/>
    </source>
</evidence>
<name>A0A6J4V3A3_9BACT</name>
<organism evidence="2">
    <name type="scientific">uncultured Thermomicrobiales bacterium</name>
    <dbReference type="NCBI Taxonomy" id="1645740"/>
    <lineage>
        <taxon>Bacteria</taxon>
        <taxon>Pseudomonadati</taxon>
        <taxon>Thermomicrobiota</taxon>
        <taxon>Thermomicrobia</taxon>
        <taxon>Thermomicrobiales</taxon>
        <taxon>environmental samples</taxon>
    </lineage>
</organism>
<proteinExistence type="predicted"/>
<feature type="non-terminal residue" evidence="2">
    <location>
        <position position="1"/>
    </location>
</feature>
<evidence type="ECO:0000256" key="1">
    <source>
        <dbReference type="SAM" id="MobiDB-lite"/>
    </source>
</evidence>
<accession>A0A6J4V3A3</accession>